<feature type="compositionally biased region" description="Basic and acidic residues" evidence="1">
    <location>
        <begin position="1"/>
        <end position="21"/>
    </location>
</feature>
<keyword evidence="3" id="KW-1185">Reference proteome</keyword>
<evidence type="ECO:0000313" key="2">
    <source>
        <dbReference type="EMBL" id="GMI25127.1"/>
    </source>
</evidence>
<gene>
    <name evidence="2" type="ORF">TrCOL_g10797</name>
</gene>
<dbReference type="Proteomes" id="UP001165065">
    <property type="component" value="Unassembled WGS sequence"/>
</dbReference>
<comment type="caution">
    <text evidence="2">The sequence shown here is derived from an EMBL/GenBank/DDBJ whole genome shotgun (WGS) entry which is preliminary data.</text>
</comment>
<evidence type="ECO:0000313" key="3">
    <source>
        <dbReference type="Proteomes" id="UP001165065"/>
    </source>
</evidence>
<dbReference type="EMBL" id="BRYA01000603">
    <property type="protein sequence ID" value="GMI25127.1"/>
    <property type="molecule type" value="Genomic_DNA"/>
</dbReference>
<protein>
    <submittedName>
        <fullName evidence="2">Uncharacterized protein</fullName>
    </submittedName>
</protein>
<sequence length="485" mass="53744">MTRTEESGFEFVEHDDIKRMNLPEGPDAAKTNNKKEREKTLSMVPPNPPAFVPEAFEIVSKPPAVVEREHWGDFSREEPDKLAVEKARGRKEQLEVEKEKEDGKEGEESDDELSGLPSVSLWMPKKLLALLALVFILVASERFVAGLDTENPTTNVVTQPVPDLALMEITSVGVEALDVVESDPAKAIAVVRDQSTQTMSIREEVYKSLSLYYKVYTNIASALVIRMHYLIMNSPVVKEGYDLFTESEVCKAGERALVLAGSKALVLYRDSIKPGFEEFCVNANDFHTNVVRPGIEELYVSASEFNVNVVSPTLEPMLNMITEFAEDVAPTFKQLVVRGSNAIALTAEFAEDEVMPALKVMRARGKEFTDDVVLPALKQMAFKGAEIAEADVYPAIKSFAEDVAAIASQSNKALENYVKPGLKELGKEFGKTCGTAIANTSVRTEAFRKNIVENMEKKNYGLGVVMFWEDQEHNEGVKNSTTERG</sequence>
<feature type="region of interest" description="Disordered" evidence="1">
    <location>
        <begin position="69"/>
        <end position="115"/>
    </location>
</feature>
<feature type="compositionally biased region" description="Basic and acidic residues" evidence="1">
    <location>
        <begin position="69"/>
        <end position="103"/>
    </location>
</feature>
<feature type="compositionally biased region" description="Acidic residues" evidence="1">
    <location>
        <begin position="104"/>
        <end position="113"/>
    </location>
</feature>
<proteinExistence type="predicted"/>
<feature type="region of interest" description="Disordered" evidence="1">
    <location>
        <begin position="1"/>
        <end position="48"/>
    </location>
</feature>
<accession>A0A9W7FZU2</accession>
<reference evidence="3" key="1">
    <citation type="journal article" date="2023" name="Commun. Biol.">
        <title>Genome analysis of Parmales, the sister group of diatoms, reveals the evolutionary specialization of diatoms from phago-mixotrophs to photoautotrophs.</title>
        <authorList>
            <person name="Ban H."/>
            <person name="Sato S."/>
            <person name="Yoshikawa S."/>
            <person name="Yamada K."/>
            <person name="Nakamura Y."/>
            <person name="Ichinomiya M."/>
            <person name="Sato N."/>
            <person name="Blanc-Mathieu R."/>
            <person name="Endo H."/>
            <person name="Kuwata A."/>
            <person name="Ogata H."/>
        </authorList>
    </citation>
    <scope>NUCLEOTIDE SEQUENCE [LARGE SCALE GENOMIC DNA]</scope>
</reference>
<dbReference type="OrthoDB" id="10388489at2759"/>
<dbReference type="AlphaFoldDB" id="A0A9W7FZU2"/>
<organism evidence="2 3">
    <name type="scientific">Triparma columacea</name>
    <dbReference type="NCBI Taxonomy" id="722753"/>
    <lineage>
        <taxon>Eukaryota</taxon>
        <taxon>Sar</taxon>
        <taxon>Stramenopiles</taxon>
        <taxon>Ochrophyta</taxon>
        <taxon>Bolidophyceae</taxon>
        <taxon>Parmales</taxon>
        <taxon>Triparmaceae</taxon>
        <taxon>Triparma</taxon>
    </lineage>
</organism>
<evidence type="ECO:0000256" key="1">
    <source>
        <dbReference type="SAM" id="MobiDB-lite"/>
    </source>
</evidence>
<name>A0A9W7FZU2_9STRA</name>